<protein>
    <recommendedName>
        <fullName evidence="1">F-box domain-containing protein</fullName>
    </recommendedName>
</protein>
<dbReference type="InterPro" id="IPR001810">
    <property type="entry name" value="F-box_dom"/>
</dbReference>
<dbReference type="InParanoid" id="A0A167P0D0"/>
<evidence type="ECO:0000313" key="3">
    <source>
        <dbReference type="Proteomes" id="UP000077315"/>
    </source>
</evidence>
<dbReference type="Proteomes" id="UP000077315">
    <property type="component" value="Unassembled WGS sequence"/>
</dbReference>
<evidence type="ECO:0000313" key="2">
    <source>
        <dbReference type="EMBL" id="OAD76999.1"/>
    </source>
</evidence>
<feature type="domain" description="F-box" evidence="1">
    <location>
        <begin position="8"/>
        <end position="48"/>
    </location>
</feature>
<dbReference type="PANTHER" id="PTHR31639:SF256">
    <property type="entry name" value="OS07G0242900 PROTEIN"/>
    <property type="match status" value="1"/>
</dbReference>
<dbReference type="InterPro" id="IPR036047">
    <property type="entry name" value="F-box-like_dom_sf"/>
</dbReference>
<dbReference type="PANTHER" id="PTHR31639">
    <property type="entry name" value="F-BOX PROTEIN-LIKE"/>
    <property type="match status" value="1"/>
</dbReference>
<dbReference type="OrthoDB" id="2257321at2759"/>
<dbReference type="Gene3D" id="3.80.10.10">
    <property type="entry name" value="Ribonuclease Inhibitor"/>
    <property type="match status" value="2"/>
</dbReference>
<dbReference type="GeneID" id="29000072"/>
<dbReference type="RefSeq" id="XP_018295039.1">
    <property type="nucleotide sequence ID" value="XM_018439166.1"/>
</dbReference>
<dbReference type="SUPFAM" id="SSF81383">
    <property type="entry name" value="F-box domain"/>
    <property type="match status" value="1"/>
</dbReference>
<dbReference type="SUPFAM" id="SSF52047">
    <property type="entry name" value="RNI-like"/>
    <property type="match status" value="2"/>
</dbReference>
<reference evidence="3" key="1">
    <citation type="submission" date="2015-06" db="EMBL/GenBank/DDBJ databases">
        <title>Expansion of signal transduction pathways in fungi by whole-genome duplication.</title>
        <authorList>
            <consortium name="DOE Joint Genome Institute"/>
            <person name="Corrochano L.M."/>
            <person name="Kuo A."/>
            <person name="Marcet-Houben M."/>
            <person name="Polaino S."/>
            <person name="Salamov A."/>
            <person name="Villalobos J.M."/>
            <person name="Alvarez M.I."/>
            <person name="Avalos J."/>
            <person name="Benito E.P."/>
            <person name="Benoit I."/>
            <person name="Burger G."/>
            <person name="Camino L.P."/>
            <person name="Canovas D."/>
            <person name="Cerda-Olmedo E."/>
            <person name="Cheng J.-F."/>
            <person name="Dominguez A."/>
            <person name="Elias M."/>
            <person name="Eslava A.P."/>
            <person name="Glaser F."/>
            <person name="Grimwood J."/>
            <person name="Gutierrez G."/>
            <person name="Heitman J."/>
            <person name="Henrissat B."/>
            <person name="Iturriaga E.A."/>
            <person name="Lang B.F."/>
            <person name="Lavin J.L."/>
            <person name="Lee S."/>
            <person name="Li W."/>
            <person name="Lindquist E."/>
            <person name="Lopez-Garcia S."/>
            <person name="Luque E.M."/>
            <person name="Marcos A.T."/>
            <person name="Martin J."/>
            <person name="McCluskey K."/>
            <person name="Medina H.R."/>
            <person name="Miralles-Duran A."/>
            <person name="Miyazaki A."/>
            <person name="Munoz-Torres E."/>
            <person name="Oguiza J.A."/>
            <person name="Ohm R."/>
            <person name="Olmedo M."/>
            <person name="Orejas M."/>
            <person name="Ortiz-Castellanos L."/>
            <person name="Pisabarro A.G."/>
            <person name="Rodriguez-Romero J."/>
            <person name="Ruiz-Herrera J."/>
            <person name="Ruiz-Vazquez R."/>
            <person name="Sanz C."/>
            <person name="Schackwitz W."/>
            <person name="Schmutz J."/>
            <person name="Shahriari M."/>
            <person name="Shelest E."/>
            <person name="Silva-Franco F."/>
            <person name="Soanes D."/>
            <person name="Syed K."/>
            <person name="Tagua V.G."/>
            <person name="Talbot N.J."/>
            <person name="Thon M."/>
            <person name="De vries R.P."/>
            <person name="Wiebenga A."/>
            <person name="Yadav J.S."/>
            <person name="Braun E.L."/>
            <person name="Baker S."/>
            <person name="Garre V."/>
            <person name="Horwitz B."/>
            <person name="Torres-Martinez S."/>
            <person name="Idnurm A."/>
            <person name="Herrera-Estrella A."/>
            <person name="Gabaldon T."/>
            <person name="Grigoriev I.V."/>
        </authorList>
    </citation>
    <scope>NUCLEOTIDE SEQUENCE [LARGE SCALE GENOMIC DNA]</scope>
    <source>
        <strain evidence="3">NRRL 1555(-)</strain>
    </source>
</reference>
<name>A0A167P0D0_PHYB8</name>
<gene>
    <name evidence="2" type="ORF">PHYBLDRAFT_185900</name>
</gene>
<proteinExistence type="predicted"/>
<sequence>MSFCFTFPAEIIDSISGFLSTQDLVSVVLVCRAWNYSFSPSIYRNISLSDPRQFHRLYSILAKSSTTNTPFGNYVRNLDILDGRAIQAGIGQLPVLCPHITALKVTQKWASRVNSIVCVNDGALERTTKALLHTFVTSNRLNSLSLNFYRRIDLDILPQLSNLQHLSLGWLNQGISPATLQTIHAQCPLLKILALDGLDRINEPQQGLTSSTLQSLSLHFRKGIQCDEAWLVYISHTYPRLSHLSLEAPAQYSESVDFAPLLIPSAYHRFASQAKHLRQLELIHTIRHKILIDLLHSYHVPLASLVLQTKFGFPRDFCDTLFNVFPSLTLLSAQGHPRYRDCNEPVRSLSNFSTHLRHLNLGQWDTVHLETILGVLPNLTHLTLQDSILLTGSDCPTYNNNNSNIIDGDSFTGGSNLESLVLERISLPCDGIVEIRGTCLKHLVLRHCTAPHQNLKIKLPGVVLSRVEIDELCVGQPVWKSDRVVKSVTILGSSGSFGQHELTKAPSPLEIECESVWKLLVNQKNKYFWLYFQDKLRIFIFICVDYTSVSDSLPKEKKKEKTIISQ</sequence>
<accession>A0A167P0D0</accession>
<keyword evidence="3" id="KW-1185">Reference proteome</keyword>
<dbReference type="InterPro" id="IPR032675">
    <property type="entry name" value="LRR_dom_sf"/>
</dbReference>
<dbReference type="VEuPathDB" id="FungiDB:PHYBLDRAFT_185900"/>
<organism evidence="2 3">
    <name type="scientific">Phycomyces blakesleeanus (strain ATCC 8743b / DSM 1359 / FGSC 10004 / NBRC 33097 / NRRL 1555)</name>
    <dbReference type="NCBI Taxonomy" id="763407"/>
    <lineage>
        <taxon>Eukaryota</taxon>
        <taxon>Fungi</taxon>
        <taxon>Fungi incertae sedis</taxon>
        <taxon>Mucoromycota</taxon>
        <taxon>Mucoromycotina</taxon>
        <taxon>Mucoromycetes</taxon>
        <taxon>Mucorales</taxon>
        <taxon>Phycomycetaceae</taxon>
        <taxon>Phycomyces</taxon>
    </lineage>
</organism>
<evidence type="ECO:0000259" key="1">
    <source>
        <dbReference type="Pfam" id="PF12937"/>
    </source>
</evidence>
<dbReference type="Pfam" id="PF12937">
    <property type="entry name" value="F-box-like"/>
    <property type="match status" value="1"/>
</dbReference>
<dbReference type="AlphaFoldDB" id="A0A167P0D0"/>
<dbReference type="EMBL" id="KV440975">
    <property type="protein sequence ID" value="OAD76999.1"/>
    <property type="molecule type" value="Genomic_DNA"/>
</dbReference>